<gene>
    <name evidence="2" type="ORF">ATM17_17605</name>
</gene>
<feature type="signal peptide" evidence="1">
    <location>
        <begin position="1"/>
        <end position="18"/>
    </location>
</feature>
<evidence type="ECO:0000256" key="1">
    <source>
        <dbReference type="SAM" id="SignalP"/>
    </source>
</evidence>
<feature type="chain" id="PRO_5042106480" description="Tetratricopeptide repeat protein" evidence="1">
    <location>
        <begin position="19"/>
        <end position="298"/>
    </location>
</feature>
<reference evidence="2 3" key="2">
    <citation type="journal article" date="2016" name="Genome Announc.">
        <title>Complete Genome Sequence of Sphingopyxis macrogoltabida Strain 203N (NBRC 111659), a Polyethylene Glycol Degrader.</title>
        <authorList>
            <person name="Ohtsubo Y."/>
            <person name="Nonoyama S."/>
            <person name="Nagata Y."/>
            <person name="Numata M."/>
            <person name="Tsuchikane K."/>
            <person name="Hosoyama A."/>
            <person name="Yamazoe A."/>
            <person name="Tsuda M."/>
            <person name="Fujita N."/>
            <person name="Kawai F."/>
        </authorList>
    </citation>
    <scope>NUCLEOTIDE SEQUENCE [LARGE SCALE GENOMIC DNA]</scope>
    <source>
        <strain evidence="2 3">203N</strain>
    </source>
</reference>
<organism evidence="2 3">
    <name type="scientific">Sphingopyxis macrogoltabida</name>
    <name type="common">Sphingomonas macrogoltabidus</name>
    <dbReference type="NCBI Taxonomy" id="33050"/>
    <lineage>
        <taxon>Bacteria</taxon>
        <taxon>Pseudomonadati</taxon>
        <taxon>Pseudomonadota</taxon>
        <taxon>Alphaproteobacteria</taxon>
        <taxon>Sphingomonadales</taxon>
        <taxon>Sphingomonadaceae</taxon>
        <taxon>Sphingopyxis</taxon>
    </lineage>
</organism>
<evidence type="ECO:0000313" key="2">
    <source>
        <dbReference type="EMBL" id="AMU90840.1"/>
    </source>
</evidence>
<reference evidence="3" key="1">
    <citation type="submission" date="2015-11" db="EMBL/GenBank/DDBJ databases">
        <title>Complete genome sequence of a polyethylene-glycol degrader Sphingopyxis macrogoltabida 203N (NBRC 111659).</title>
        <authorList>
            <person name="Yoshiyuki O."/>
            <person name="Shouta N."/>
            <person name="Nagata Y."/>
            <person name="Numata M."/>
            <person name="Tsuchikane K."/>
            <person name="Hosoyama A."/>
            <person name="Yamazoe A."/>
            <person name="Tsuda M."/>
            <person name="Fujita N."/>
            <person name="Kawai F."/>
        </authorList>
    </citation>
    <scope>NUCLEOTIDE SEQUENCE [LARGE SCALE GENOMIC DNA]</scope>
    <source>
        <strain evidence="3">203N</strain>
    </source>
</reference>
<protein>
    <recommendedName>
        <fullName evidence="4">Tetratricopeptide repeat protein</fullName>
    </recommendedName>
</protein>
<evidence type="ECO:0000313" key="3">
    <source>
        <dbReference type="Proteomes" id="UP000076088"/>
    </source>
</evidence>
<evidence type="ECO:0008006" key="4">
    <source>
        <dbReference type="Google" id="ProtNLM"/>
    </source>
</evidence>
<keyword evidence="1" id="KW-0732">Signal</keyword>
<dbReference type="AlphaFoldDB" id="A0AAC8Z2Q6"/>
<dbReference type="RefSeq" id="WP_062912978.1">
    <property type="nucleotide sequence ID" value="NZ_CP009429.1"/>
</dbReference>
<dbReference type="SUPFAM" id="SSF48452">
    <property type="entry name" value="TPR-like"/>
    <property type="match status" value="1"/>
</dbReference>
<dbReference type="KEGG" id="smaz:LH19_17035"/>
<dbReference type="Gene3D" id="1.25.40.10">
    <property type="entry name" value="Tetratricopeptide repeat domain"/>
    <property type="match status" value="1"/>
</dbReference>
<dbReference type="PROSITE" id="PS51257">
    <property type="entry name" value="PROKAR_LIPOPROTEIN"/>
    <property type="match status" value="1"/>
</dbReference>
<keyword evidence="3" id="KW-1185">Reference proteome</keyword>
<sequence>MTVRVRALSFALAACVLASCSFGPRLQSALPVVRDVPVLAGLSPAESLARARTYLTSRQYGLAIELFRAAGRDPALEIDSLNGLAIAYDGIGRRDLAERYFQKALAVRTGDERTRHNLAAFYAASGQSEKRQALLADAAAAPIDTQAAAITSESSFPPTPGSAARPVAAANADLRTTSPLGETFAPLLVKAGFSDEASSPPASLSDDLSIACLGHSAVARRDADGAMRMFRISIGEVFIATEPGGTSCALAPPAGDPASGAGTMSNKAYLELLAAYLDRLNRLNLFAGLALPTPTGAS</sequence>
<accession>A0AAC8Z2Q6</accession>
<dbReference type="Proteomes" id="UP000076088">
    <property type="component" value="Chromosome"/>
</dbReference>
<dbReference type="InterPro" id="IPR011990">
    <property type="entry name" value="TPR-like_helical_dom_sf"/>
</dbReference>
<name>A0AAC8Z2Q6_SPHMC</name>
<proteinExistence type="predicted"/>
<dbReference type="EMBL" id="CP013344">
    <property type="protein sequence ID" value="AMU90840.1"/>
    <property type="molecule type" value="Genomic_DNA"/>
</dbReference>